<accession>A0ABX2MDR3</accession>
<keyword evidence="2" id="KW-1185">Reference proteome</keyword>
<gene>
    <name evidence="1" type="ORF">HP548_02535</name>
</gene>
<dbReference type="GeneID" id="97129565"/>
<sequence length="96" mass="11173">MKDQLLIEKINELEGIKTRVLNMFHLHELFVDDVLVGYIRAKDDKGITVIPAHKFAVDVGKSFDVRAEAFHQMIDNFRTSKCLSLYPLKEANWRLK</sequence>
<name>A0ABX2MDR3_9BACL</name>
<organism evidence="1 2">
    <name type="scientific">Paenibacillus taichungensis</name>
    <dbReference type="NCBI Taxonomy" id="484184"/>
    <lineage>
        <taxon>Bacteria</taxon>
        <taxon>Bacillati</taxon>
        <taxon>Bacillota</taxon>
        <taxon>Bacilli</taxon>
        <taxon>Bacillales</taxon>
        <taxon>Paenibacillaceae</taxon>
        <taxon>Paenibacillus</taxon>
    </lineage>
</organism>
<evidence type="ECO:0000313" key="2">
    <source>
        <dbReference type="Proteomes" id="UP000577724"/>
    </source>
</evidence>
<protein>
    <submittedName>
        <fullName evidence="1">Uncharacterized protein</fullName>
    </submittedName>
</protein>
<proteinExistence type="predicted"/>
<evidence type="ECO:0000313" key="1">
    <source>
        <dbReference type="EMBL" id="NUU52972.1"/>
    </source>
</evidence>
<comment type="caution">
    <text evidence="1">The sequence shown here is derived from an EMBL/GenBank/DDBJ whole genome shotgun (WGS) entry which is preliminary data.</text>
</comment>
<dbReference type="EMBL" id="JABMCC010000089">
    <property type="protein sequence ID" value="NUU52972.1"/>
    <property type="molecule type" value="Genomic_DNA"/>
</dbReference>
<dbReference type="RefSeq" id="WP_175380783.1">
    <property type="nucleotide sequence ID" value="NZ_CBCRYD010000020.1"/>
</dbReference>
<reference evidence="1 2" key="1">
    <citation type="submission" date="2020-05" db="EMBL/GenBank/DDBJ databases">
        <title>Genome Sequencing of Type Strains.</title>
        <authorList>
            <person name="Lemaire J.F."/>
            <person name="Inderbitzin P."/>
            <person name="Gregorio O.A."/>
            <person name="Collins S.B."/>
            <person name="Wespe N."/>
            <person name="Knight-Connoni V."/>
        </authorList>
    </citation>
    <scope>NUCLEOTIDE SEQUENCE [LARGE SCALE GENOMIC DNA]</scope>
    <source>
        <strain evidence="1 2">DSM 19942</strain>
    </source>
</reference>
<dbReference type="Proteomes" id="UP000577724">
    <property type="component" value="Unassembled WGS sequence"/>
</dbReference>